<dbReference type="PANTHER" id="PTHR13832">
    <property type="entry name" value="PROTEIN PHOSPHATASE 2C"/>
    <property type="match status" value="1"/>
</dbReference>
<evidence type="ECO:0000259" key="3">
    <source>
        <dbReference type="PROSITE" id="PS51746"/>
    </source>
</evidence>
<dbReference type="PROSITE" id="PS51746">
    <property type="entry name" value="PPM_2"/>
    <property type="match status" value="1"/>
</dbReference>
<keyword evidence="2" id="KW-0732">Signal</keyword>
<accession>A0A6A7G3L0</accession>
<dbReference type="GO" id="GO:0004722">
    <property type="term" value="F:protein serine/threonine phosphatase activity"/>
    <property type="evidence" value="ECO:0007669"/>
    <property type="project" value="InterPro"/>
</dbReference>
<feature type="domain" description="PPM-type phosphatase" evidence="3">
    <location>
        <begin position="125"/>
        <end position="444"/>
    </location>
</feature>
<dbReference type="InterPro" id="IPR036457">
    <property type="entry name" value="PPM-type-like_dom_sf"/>
</dbReference>
<dbReference type="EMBL" id="IACT01006194">
    <property type="protein sequence ID" value="LAC25331.1"/>
    <property type="molecule type" value="mRNA"/>
</dbReference>
<dbReference type="Pfam" id="PF00481">
    <property type="entry name" value="PP2C"/>
    <property type="match status" value="1"/>
</dbReference>
<reference evidence="4" key="1">
    <citation type="submission" date="2017-11" db="EMBL/GenBank/DDBJ databases">
        <title>The sensing device of the deep-sea amphipod.</title>
        <authorList>
            <person name="Kobayashi H."/>
            <person name="Nagahama T."/>
            <person name="Arai W."/>
            <person name="Sasagawa Y."/>
            <person name="Umeda M."/>
            <person name="Hayashi T."/>
            <person name="Nikaido I."/>
            <person name="Watanabe H."/>
            <person name="Oguri K."/>
            <person name="Kitazato H."/>
            <person name="Fujioka K."/>
            <person name="Kido Y."/>
            <person name="Takami H."/>
        </authorList>
    </citation>
    <scope>NUCLEOTIDE SEQUENCE</scope>
    <source>
        <tissue evidence="4">Whole body</tissue>
    </source>
</reference>
<feature type="chain" id="PRO_5025617422" description="PPM-type phosphatase domain-containing protein" evidence="2">
    <location>
        <begin position="22"/>
        <end position="476"/>
    </location>
</feature>
<dbReference type="CDD" id="cd00143">
    <property type="entry name" value="PP2Cc"/>
    <property type="match status" value="1"/>
</dbReference>
<dbReference type="SMART" id="SM00332">
    <property type="entry name" value="PP2Cc"/>
    <property type="match status" value="1"/>
</dbReference>
<feature type="signal peptide" evidence="2">
    <location>
        <begin position="1"/>
        <end position="21"/>
    </location>
</feature>
<proteinExistence type="evidence at transcript level"/>
<sequence>MALRRLVGVTAFTVAGVGVWAHSRDDLTRRTRNVQRRLRCLLQEKGSDVTHSQPSSYFRSALAESSTPFSDSLEDIPYWAKSTETVPKKFPAKSSAIVVQPQVSFLEIRKRIFSNAESVNVLRGKVSHFQSCSFGANLEIEDTFAVEPRLKSSNGALFGVFDGHSGKAASKFCQDELFSFLKYICAENRNNNLISKKGFLIADECFLTRAFDEKRYQDGLSGACSIVSHISGNAITIGNAGDCRCIIARKISNESEIPKYRAIQLSNDHQISTNGSERERILREHPNEVNIIRRDRVKGRLEPTRGIGDGKYKRMEFFERSSAAQTESVWTPPYTTAEPEITQHRLTKDDEFMIMATDGLFQDLSSQEVVDFAAQFVHSNKNSPSDSKSQNVSGHLVEKALLAASEHRFGRVGEQENLNLILNLEPGGERRKVHDDVTILTVFFNGSSEHESDSAVSIGHNEPEPPTMRHCKNSHS</sequence>
<protein>
    <recommendedName>
        <fullName evidence="3">PPM-type phosphatase domain-containing protein</fullName>
    </recommendedName>
</protein>
<name>A0A6A7G3L0_9CRUS</name>
<evidence type="ECO:0000256" key="2">
    <source>
        <dbReference type="SAM" id="SignalP"/>
    </source>
</evidence>
<organism evidence="4">
    <name type="scientific">Hirondellea gigas</name>
    <dbReference type="NCBI Taxonomy" id="1518452"/>
    <lineage>
        <taxon>Eukaryota</taxon>
        <taxon>Metazoa</taxon>
        <taxon>Ecdysozoa</taxon>
        <taxon>Arthropoda</taxon>
        <taxon>Crustacea</taxon>
        <taxon>Multicrustacea</taxon>
        <taxon>Malacostraca</taxon>
        <taxon>Eumalacostraca</taxon>
        <taxon>Peracarida</taxon>
        <taxon>Amphipoda</taxon>
        <taxon>Amphilochidea</taxon>
        <taxon>Lysianassida</taxon>
        <taxon>Lysianassidira</taxon>
        <taxon>Lysianassoidea</taxon>
        <taxon>Lysianassidae</taxon>
        <taxon>Hirondellea</taxon>
    </lineage>
</organism>
<dbReference type="Gene3D" id="3.60.40.10">
    <property type="entry name" value="PPM-type phosphatase domain"/>
    <property type="match status" value="1"/>
</dbReference>
<dbReference type="AlphaFoldDB" id="A0A6A7G3L0"/>
<dbReference type="PANTHER" id="PTHR13832:SF792">
    <property type="entry name" value="GM14286P"/>
    <property type="match status" value="1"/>
</dbReference>
<evidence type="ECO:0000256" key="1">
    <source>
        <dbReference type="SAM" id="MobiDB-lite"/>
    </source>
</evidence>
<dbReference type="InterPro" id="IPR015655">
    <property type="entry name" value="PP2C"/>
</dbReference>
<evidence type="ECO:0000313" key="4">
    <source>
        <dbReference type="EMBL" id="LAC25331.1"/>
    </source>
</evidence>
<dbReference type="InterPro" id="IPR001932">
    <property type="entry name" value="PPM-type_phosphatase-like_dom"/>
</dbReference>
<dbReference type="SUPFAM" id="SSF81606">
    <property type="entry name" value="PP2C-like"/>
    <property type="match status" value="1"/>
</dbReference>
<feature type="region of interest" description="Disordered" evidence="1">
    <location>
        <begin position="450"/>
        <end position="476"/>
    </location>
</feature>